<keyword evidence="3" id="KW-1133">Transmembrane helix</keyword>
<keyword evidence="3" id="KW-0812">Transmembrane</keyword>
<protein>
    <recommendedName>
        <fullName evidence="4">WIF domain-containing protein</fullName>
    </recommendedName>
</protein>
<feature type="domain" description="WIF" evidence="4">
    <location>
        <begin position="147"/>
        <end position="259"/>
    </location>
</feature>
<evidence type="ECO:0000313" key="5">
    <source>
        <dbReference type="EnsemblMetazoa" id="SMAR010421-PA"/>
    </source>
</evidence>
<dbReference type="InterPro" id="IPR038677">
    <property type="entry name" value="WIF_sf"/>
</dbReference>
<keyword evidence="3" id="KW-0472">Membrane</keyword>
<dbReference type="Pfam" id="PF02019">
    <property type="entry name" value="WIF"/>
    <property type="match status" value="1"/>
</dbReference>
<dbReference type="Proteomes" id="UP000014500">
    <property type="component" value="Unassembled WGS sequence"/>
</dbReference>
<evidence type="ECO:0000259" key="4">
    <source>
        <dbReference type="PROSITE" id="PS50814"/>
    </source>
</evidence>
<dbReference type="PROSITE" id="PS50814">
    <property type="entry name" value="WIF"/>
    <property type="match status" value="1"/>
</dbReference>
<dbReference type="Gene3D" id="2.60.40.2170">
    <property type="entry name" value="Wnt, WIF domain"/>
    <property type="match status" value="1"/>
</dbReference>
<dbReference type="EnsemblMetazoa" id="SMAR010421-RA">
    <property type="protein sequence ID" value="SMAR010421-PA"/>
    <property type="gene ID" value="SMAR010421"/>
</dbReference>
<reference evidence="6" key="1">
    <citation type="submission" date="2011-05" db="EMBL/GenBank/DDBJ databases">
        <authorList>
            <person name="Richards S.R."/>
            <person name="Qu J."/>
            <person name="Jiang H."/>
            <person name="Jhangiani S.N."/>
            <person name="Agravi P."/>
            <person name="Goodspeed R."/>
            <person name="Gross S."/>
            <person name="Mandapat C."/>
            <person name="Jackson L."/>
            <person name="Mathew T."/>
            <person name="Pu L."/>
            <person name="Thornton R."/>
            <person name="Saada N."/>
            <person name="Wilczek-Boney K.B."/>
            <person name="Lee S."/>
            <person name="Kovar C."/>
            <person name="Wu Y."/>
            <person name="Scherer S.E."/>
            <person name="Worley K.C."/>
            <person name="Muzny D.M."/>
            <person name="Gibbs R."/>
        </authorList>
    </citation>
    <scope>NUCLEOTIDE SEQUENCE</scope>
    <source>
        <strain evidence="6">Brora</strain>
    </source>
</reference>
<evidence type="ECO:0000256" key="3">
    <source>
        <dbReference type="SAM" id="Phobius"/>
    </source>
</evidence>
<dbReference type="AlphaFoldDB" id="T1J9M4"/>
<evidence type="ECO:0000256" key="1">
    <source>
        <dbReference type="ARBA" id="ARBA00022729"/>
    </source>
</evidence>
<organism evidence="5 6">
    <name type="scientific">Strigamia maritima</name>
    <name type="common">European centipede</name>
    <name type="synonym">Geophilus maritimus</name>
    <dbReference type="NCBI Taxonomy" id="126957"/>
    <lineage>
        <taxon>Eukaryota</taxon>
        <taxon>Metazoa</taxon>
        <taxon>Ecdysozoa</taxon>
        <taxon>Arthropoda</taxon>
        <taxon>Myriapoda</taxon>
        <taxon>Chilopoda</taxon>
        <taxon>Pleurostigmophora</taxon>
        <taxon>Geophilomorpha</taxon>
        <taxon>Linotaeniidae</taxon>
        <taxon>Strigamia</taxon>
    </lineage>
</organism>
<dbReference type="eggNOG" id="KOG1225">
    <property type="taxonomic scope" value="Eukaryota"/>
</dbReference>
<feature type="transmembrane region" description="Helical" evidence="3">
    <location>
        <begin position="24"/>
        <end position="46"/>
    </location>
</feature>
<sequence length="259" mass="29554">MKLIFPSSMLVTSPFPSTPLCSSFSIFLLIPLLQWDFTVTFVSFILRHGRFCGTNSQHERVALRASAAGGREVCDWTTQFAAIYHDLFWRPPTANLPSPSLAAWGRRSVMGAFCARLHVLCLGVAMATRSPEMRGFVQLQEAEGMALWIDEDQVKLLNGIPMDIYAILDGHVLPYIREPSFEKYLPTIPSEIEHVNFTWKSGKNRLMQKIRCTQDCSTLNGWILFKCNLMFTWLENFQPCDVQHFSVDVAETKKRRKKA</sequence>
<evidence type="ECO:0000256" key="2">
    <source>
        <dbReference type="ARBA" id="ARBA00023180"/>
    </source>
</evidence>
<name>T1J9M4_STRMM</name>
<dbReference type="EMBL" id="JH431977">
    <property type="status" value="NOT_ANNOTATED_CDS"/>
    <property type="molecule type" value="Genomic_DNA"/>
</dbReference>
<dbReference type="InterPro" id="IPR003306">
    <property type="entry name" value="WIF"/>
</dbReference>
<keyword evidence="2" id="KW-0325">Glycoprotein</keyword>
<reference evidence="5" key="2">
    <citation type="submission" date="2015-02" db="UniProtKB">
        <authorList>
            <consortium name="EnsemblMetazoa"/>
        </authorList>
    </citation>
    <scope>IDENTIFICATION</scope>
</reference>
<keyword evidence="1" id="KW-0732">Signal</keyword>
<keyword evidence="6" id="KW-1185">Reference proteome</keyword>
<dbReference type="STRING" id="126957.T1J9M4"/>
<accession>T1J9M4</accession>
<evidence type="ECO:0000313" key="6">
    <source>
        <dbReference type="Proteomes" id="UP000014500"/>
    </source>
</evidence>
<proteinExistence type="predicted"/>
<dbReference type="HOGENOM" id="CLU_1074878_0_0_1"/>